<evidence type="ECO:0000313" key="2">
    <source>
        <dbReference type="Proteomes" id="UP001168575"/>
    </source>
</evidence>
<dbReference type="Gene3D" id="3.10.450.50">
    <property type="match status" value="1"/>
</dbReference>
<organism evidence="1 2">
    <name type="scientific">Phoenicibacter congonensis</name>
    <dbReference type="NCBI Taxonomy" id="1944646"/>
    <lineage>
        <taxon>Bacteria</taxon>
        <taxon>Bacillati</taxon>
        <taxon>Actinomycetota</taxon>
        <taxon>Coriobacteriia</taxon>
        <taxon>Eggerthellales</taxon>
        <taxon>Eggerthellaceae</taxon>
        <taxon>Phoenicibacter</taxon>
    </lineage>
</organism>
<dbReference type="Proteomes" id="UP001168575">
    <property type="component" value="Unassembled WGS sequence"/>
</dbReference>
<evidence type="ECO:0008006" key="3">
    <source>
        <dbReference type="Google" id="ProtNLM"/>
    </source>
</evidence>
<dbReference type="InterPro" id="IPR032710">
    <property type="entry name" value="NTF2-like_dom_sf"/>
</dbReference>
<proteinExistence type="predicted"/>
<protein>
    <recommendedName>
        <fullName evidence="3">SnoaL-like domain-containing protein</fullName>
    </recommendedName>
</protein>
<comment type="caution">
    <text evidence="1">The sequence shown here is derived from an EMBL/GenBank/DDBJ whole genome shotgun (WGS) entry which is preliminary data.</text>
</comment>
<dbReference type="EMBL" id="JAUMVS010000212">
    <property type="protein sequence ID" value="MDO4842555.1"/>
    <property type="molecule type" value="Genomic_DNA"/>
</dbReference>
<dbReference type="SUPFAM" id="SSF54427">
    <property type="entry name" value="NTF2-like"/>
    <property type="match status" value="1"/>
</dbReference>
<dbReference type="AlphaFoldDB" id="A0AA43RL63"/>
<reference evidence="1" key="1">
    <citation type="submission" date="2023-07" db="EMBL/GenBank/DDBJ databases">
        <title>Between Cages and Wild: Unraveling the Impact of Captivity on Animal Microbiomes and Antimicrobial Resistance.</title>
        <authorList>
            <person name="Schmartz G.P."/>
            <person name="Rehner J."/>
            <person name="Schuff M.J."/>
            <person name="Becker S.L."/>
            <person name="Kravczyk M."/>
            <person name="Gurevich A."/>
            <person name="Francke R."/>
            <person name="Mueller R."/>
            <person name="Keller V."/>
            <person name="Keller A."/>
        </authorList>
    </citation>
    <scope>NUCLEOTIDE SEQUENCE</scope>
    <source>
        <strain evidence="1">S12M_St_49</strain>
    </source>
</reference>
<keyword evidence="2" id="KW-1185">Reference proteome</keyword>
<accession>A0AA43RL63</accession>
<gene>
    <name evidence="1" type="ORF">Q3982_07775</name>
</gene>
<sequence>MEYDFRALAYAFTGKDEKSLFERTAEDVIYTSEAGGVKLKGNDEIAAHFRYVKDNTDDRHFCLKAVITEAPEDAEYSVGKMCLLVAQGEYDNVISICFVDHDEEGKIYRIFLTSNEDYRFRMIEQYYKNEPLRTDFYDRMEPLLSRVVFVIKENFLLLMNICRDLVLI</sequence>
<evidence type="ECO:0000313" key="1">
    <source>
        <dbReference type="EMBL" id="MDO4842555.1"/>
    </source>
</evidence>
<name>A0AA43RL63_9ACTN</name>